<feature type="compositionally biased region" description="Polar residues" evidence="1">
    <location>
        <begin position="1"/>
        <end position="10"/>
    </location>
</feature>
<reference evidence="2 3" key="1">
    <citation type="submission" date="2016-03" db="EMBL/GenBank/DDBJ databases">
        <title>Choanephora cucurbitarum.</title>
        <authorList>
            <person name="Min B."/>
            <person name="Park H."/>
            <person name="Park J.-H."/>
            <person name="Shin H.-D."/>
            <person name="Choi I.-G."/>
        </authorList>
    </citation>
    <scope>NUCLEOTIDE SEQUENCE [LARGE SCALE GENOMIC DNA]</scope>
    <source>
        <strain evidence="2 3">KUS-F28377</strain>
    </source>
</reference>
<comment type="caution">
    <text evidence="2">The sequence shown here is derived from an EMBL/GenBank/DDBJ whole genome shotgun (WGS) entry which is preliminary data.</text>
</comment>
<dbReference type="Proteomes" id="UP000093000">
    <property type="component" value="Unassembled WGS sequence"/>
</dbReference>
<feature type="region of interest" description="Disordered" evidence="1">
    <location>
        <begin position="1"/>
        <end position="32"/>
    </location>
</feature>
<name>A0A1C7NF39_9FUNG</name>
<accession>A0A1C7NF39</accession>
<evidence type="ECO:0000313" key="3">
    <source>
        <dbReference type="Proteomes" id="UP000093000"/>
    </source>
</evidence>
<dbReference type="EMBL" id="LUGH01000344">
    <property type="protein sequence ID" value="OBZ85934.1"/>
    <property type="molecule type" value="Genomic_DNA"/>
</dbReference>
<organism evidence="2 3">
    <name type="scientific">Choanephora cucurbitarum</name>
    <dbReference type="NCBI Taxonomy" id="101091"/>
    <lineage>
        <taxon>Eukaryota</taxon>
        <taxon>Fungi</taxon>
        <taxon>Fungi incertae sedis</taxon>
        <taxon>Mucoromycota</taxon>
        <taxon>Mucoromycotina</taxon>
        <taxon>Mucoromycetes</taxon>
        <taxon>Mucorales</taxon>
        <taxon>Mucorineae</taxon>
        <taxon>Choanephoraceae</taxon>
        <taxon>Choanephoroideae</taxon>
        <taxon>Choanephora</taxon>
    </lineage>
</organism>
<sequence length="70" mass="8209">MSNSTSSRSVGNMPAFFEREEAESHDEEPVVEDHPDEFVDYEHEHDEKQNPLVKICKKGHKLFHVKRSEK</sequence>
<dbReference type="AlphaFoldDB" id="A0A1C7NF39"/>
<keyword evidence="3" id="KW-1185">Reference proteome</keyword>
<gene>
    <name evidence="2" type="ORF">A0J61_06014</name>
</gene>
<protein>
    <submittedName>
        <fullName evidence="2">Uncharacterized protein</fullName>
    </submittedName>
</protein>
<proteinExistence type="predicted"/>
<evidence type="ECO:0000313" key="2">
    <source>
        <dbReference type="EMBL" id="OBZ85934.1"/>
    </source>
</evidence>
<dbReference type="InParanoid" id="A0A1C7NF39"/>
<evidence type="ECO:0000256" key="1">
    <source>
        <dbReference type="SAM" id="MobiDB-lite"/>
    </source>
</evidence>